<name>A0A0N1IG68_LEPSE</name>
<organism evidence="2 3">
    <name type="scientific">Leptomonas seymouri</name>
    <dbReference type="NCBI Taxonomy" id="5684"/>
    <lineage>
        <taxon>Eukaryota</taxon>
        <taxon>Discoba</taxon>
        <taxon>Euglenozoa</taxon>
        <taxon>Kinetoplastea</taxon>
        <taxon>Metakinetoplastina</taxon>
        <taxon>Trypanosomatida</taxon>
        <taxon>Trypanosomatidae</taxon>
        <taxon>Leishmaniinae</taxon>
        <taxon>Leptomonas</taxon>
    </lineage>
</organism>
<feature type="region of interest" description="Disordered" evidence="1">
    <location>
        <begin position="134"/>
        <end position="162"/>
    </location>
</feature>
<evidence type="ECO:0000313" key="2">
    <source>
        <dbReference type="EMBL" id="KPI82711.1"/>
    </source>
</evidence>
<dbReference type="VEuPathDB" id="TriTrypDB:Lsey_0586_0010"/>
<dbReference type="AlphaFoldDB" id="A0A0N1IG68"/>
<keyword evidence="3" id="KW-1185">Reference proteome</keyword>
<evidence type="ECO:0000256" key="1">
    <source>
        <dbReference type="SAM" id="MobiDB-lite"/>
    </source>
</evidence>
<dbReference type="Proteomes" id="UP000038009">
    <property type="component" value="Unassembled WGS sequence"/>
</dbReference>
<accession>A0A0N1IG68</accession>
<evidence type="ECO:0000313" key="3">
    <source>
        <dbReference type="Proteomes" id="UP000038009"/>
    </source>
</evidence>
<proteinExistence type="predicted"/>
<reference evidence="2 3" key="1">
    <citation type="journal article" date="2015" name="PLoS Pathog.">
        <title>Leptomonas seymouri: Adaptations to the Dixenous Life Cycle Analyzed by Genome Sequencing, Transcriptome Profiling and Co-infection with Leishmania donovani.</title>
        <authorList>
            <person name="Kraeva N."/>
            <person name="Butenko A."/>
            <person name="Hlavacova J."/>
            <person name="Kostygov A."/>
            <person name="Myskova J."/>
            <person name="Grybchuk D."/>
            <person name="Lestinova T."/>
            <person name="Votypka J."/>
            <person name="Volf P."/>
            <person name="Opperdoes F."/>
            <person name="Flegontov P."/>
            <person name="Lukes J."/>
            <person name="Yurchenko V."/>
        </authorList>
    </citation>
    <scope>NUCLEOTIDE SEQUENCE [LARGE SCALE GENOMIC DNA]</scope>
    <source>
        <strain evidence="2 3">ATCC 30220</strain>
    </source>
</reference>
<gene>
    <name evidence="2" type="ORF">ABL78_8276</name>
</gene>
<sequence length="162" mass="17625">MHHTYFALQLVVCPATLQVNDLEAYLPGSRHISVGVRPSPVENVYAACDDNVKPEPQYIREMVDAVISILSEHRAMPKMDATLDISRGHTLALPPAAVEVEAACSLPTKCPVAHDGAAPDSKYATGESRKQFDASPCLAGMRTQRLQPRNLTGERPVASNRH</sequence>
<comment type="caution">
    <text evidence="2">The sequence shown here is derived from an EMBL/GenBank/DDBJ whole genome shotgun (WGS) entry which is preliminary data.</text>
</comment>
<dbReference type="EMBL" id="LJSK01000586">
    <property type="protein sequence ID" value="KPI82711.1"/>
    <property type="molecule type" value="Genomic_DNA"/>
</dbReference>
<protein>
    <submittedName>
        <fullName evidence="2">Uncharacterized protein</fullName>
    </submittedName>
</protein>